<dbReference type="Pfam" id="PF02421">
    <property type="entry name" value="FeoB_N"/>
    <property type="match status" value="1"/>
</dbReference>
<evidence type="ECO:0000313" key="16">
    <source>
        <dbReference type="Proteomes" id="UP000323521"/>
    </source>
</evidence>
<evidence type="ECO:0000256" key="5">
    <source>
        <dbReference type="ARBA" id="ARBA00022692"/>
    </source>
</evidence>
<dbReference type="Proteomes" id="UP000323521">
    <property type="component" value="Chromosome"/>
</dbReference>
<protein>
    <recommendedName>
        <fullName evidence="10 13">Ferrous iron transport protein B</fullName>
    </recommendedName>
</protein>
<feature type="binding site" evidence="11">
    <location>
        <begin position="78"/>
        <end position="81"/>
    </location>
    <ligand>
        <name>GTP</name>
        <dbReference type="ChEBI" id="CHEBI:37565"/>
        <label>1</label>
    </ligand>
</feature>
<dbReference type="InterPro" id="IPR011642">
    <property type="entry name" value="Gate_dom"/>
</dbReference>
<evidence type="ECO:0000256" key="9">
    <source>
        <dbReference type="ARBA" id="ARBA00023136"/>
    </source>
</evidence>
<feature type="transmembrane region" description="Helical" evidence="13">
    <location>
        <begin position="648"/>
        <end position="674"/>
    </location>
</feature>
<proteinExistence type="inferred from homology"/>
<evidence type="ECO:0000256" key="8">
    <source>
        <dbReference type="ARBA" id="ARBA00023134"/>
    </source>
</evidence>
<dbReference type="NCBIfam" id="TIGR00437">
    <property type="entry name" value="feoB"/>
    <property type="match status" value="1"/>
</dbReference>
<feature type="transmembrane region" description="Helical" evidence="13">
    <location>
        <begin position="540"/>
        <end position="561"/>
    </location>
</feature>
<dbReference type="GO" id="GO:0005886">
    <property type="term" value="C:plasma membrane"/>
    <property type="evidence" value="ECO:0007669"/>
    <property type="project" value="UniProtKB-SubCell"/>
</dbReference>
<dbReference type="AlphaFoldDB" id="A0A3G1KYR7"/>
<feature type="binding site" evidence="12">
    <location>
        <position position="44"/>
    </location>
    <ligand>
        <name>Mg(2+)</name>
        <dbReference type="ChEBI" id="CHEBI:18420"/>
        <label>2</label>
    </ligand>
</feature>
<dbReference type="InterPro" id="IPR030389">
    <property type="entry name" value="G_FEOB_dom"/>
</dbReference>
<feature type="transmembrane region" description="Helical" evidence="13">
    <location>
        <begin position="392"/>
        <end position="413"/>
    </location>
</feature>
<dbReference type="KEGG" id="fwa:DCMF_25075"/>
<keyword evidence="6 11" id="KW-0547">Nucleotide-binding</keyword>
<reference evidence="15 16" key="1">
    <citation type="submission" date="2016-10" db="EMBL/GenBank/DDBJ databases">
        <title>Complete Genome Sequence of Peptococcaceae strain DCMF.</title>
        <authorList>
            <person name="Edwards R.J."/>
            <person name="Holland S.I."/>
            <person name="Deshpande N.P."/>
            <person name="Wong Y.K."/>
            <person name="Ertan H."/>
            <person name="Manefield M."/>
            <person name="Russell T.L."/>
            <person name="Lee M.J."/>
        </authorList>
    </citation>
    <scope>NUCLEOTIDE SEQUENCE [LARGE SCALE GENOMIC DNA]</scope>
    <source>
        <strain evidence="15 16">DCMF</strain>
    </source>
</reference>
<keyword evidence="5 13" id="KW-0812">Transmembrane</keyword>
<dbReference type="Pfam" id="PF07670">
    <property type="entry name" value="Gate"/>
    <property type="match status" value="2"/>
</dbReference>
<dbReference type="GO" id="GO:0046872">
    <property type="term" value="F:metal ion binding"/>
    <property type="evidence" value="ECO:0007669"/>
    <property type="project" value="UniProtKB-KW"/>
</dbReference>
<dbReference type="RefSeq" id="WP_148136960.1">
    <property type="nucleotide sequence ID" value="NZ_CP017634.1"/>
</dbReference>
<evidence type="ECO:0000256" key="7">
    <source>
        <dbReference type="ARBA" id="ARBA00022989"/>
    </source>
</evidence>
<name>A0A3G1KYR7_FORW1</name>
<comment type="subcellular location">
    <subcellularLocation>
        <location evidence="2 13">Cell membrane</location>
        <topology evidence="2 13">Multi-pass membrane protein</topology>
    </subcellularLocation>
</comment>
<dbReference type="InterPro" id="IPR003373">
    <property type="entry name" value="Fe2_transport_prot-B"/>
</dbReference>
<keyword evidence="13" id="KW-0410">Iron transport</keyword>
<evidence type="ECO:0000256" key="3">
    <source>
        <dbReference type="ARBA" id="ARBA00022448"/>
    </source>
</evidence>
<feature type="transmembrane region" description="Helical" evidence="13">
    <location>
        <begin position="597"/>
        <end position="619"/>
    </location>
</feature>
<dbReference type="GO" id="GO:0005525">
    <property type="term" value="F:GTP binding"/>
    <property type="evidence" value="ECO:0007669"/>
    <property type="project" value="UniProtKB-KW"/>
</dbReference>
<feature type="transmembrane region" description="Helical" evidence="13">
    <location>
        <begin position="425"/>
        <end position="446"/>
    </location>
</feature>
<sequence>MGLTSQSTGVSVLNNSFDVRTTGNELVIALGGNPNVGKSTVFNSLTGLNQHTGNWPGKTVINAQGRCRFKEQQFTLVDIPGTYSLMSNSVEEEIARDFVCFGKPDTTVVVTDATCLERNLNLVLQILEITDRVVVCVNLMDEAHRKKIKIDLTELSRQLGVPVIGTSARSKKGLNGLMDAVYSVAQKQLKTTPLEITYDPLIEQAVQMIEPDVAKLVGNEINSRWVSLKLLDGEKSILRSLENYLGFHLATWRKSPTSLSGSSTPSTPCMCSSINSEGVESSSELRTCFNPAVEETLAASLTRAKEFLQKNNIDSDRFRDLVVSTIVHKAEEICRDKVVVFEDRGFNKWDRKIDSILTSRVFGIPIMVCLLGIVFWLTIAGANVPSEMIATFLFWVEGHLTAFFFSIHAPAWLHGLLVTGVYRTLAWVVSVMLPPMAIFFPMFTLLEDLGYLPRVAFNLDGFFKRACAHGKQALTMCMGFGCNAAGVIGCRIIDSPRERLIATITNNFVPCNGRFPTLIAVSSIFLGGIVSQPYRSFVSTFAMVAVVLLGVFMTLVISKILSKTILKGMPSSFTLELPPYRKPQLGRILVRSILDRTLFVLARAVCVAAPAGLVIWGMANIQVGGVTLLVHCANFLQPFAQLIGLDGYILMAFILGLPANEIVVPIIIMSYLAAGSMLELDSLEELRTLLVSHGWTWLTGVCVMLFSLMHYPCGTTLWTIKKETQSMKWAFVSFLVPTITGIIVCFVVAQLVRGLGLAF</sequence>
<dbReference type="Pfam" id="PF17910">
    <property type="entry name" value="FeoB_Cyto"/>
    <property type="match status" value="1"/>
</dbReference>
<evidence type="ECO:0000256" key="10">
    <source>
        <dbReference type="NCBIfam" id="TIGR00437"/>
    </source>
</evidence>
<keyword evidence="12" id="KW-0479">Metal-binding</keyword>
<keyword evidence="13" id="KW-0408">Iron</keyword>
<dbReference type="InterPro" id="IPR041069">
    <property type="entry name" value="FeoB_Cyto"/>
</dbReference>
<feature type="binding site" evidence="12">
    <location>
        <position position="43"/>
    </location>
    <ligand>
        <name>Mg(2+)</name>
        <dbReference type="ChEBI" id="CHEBI:18420"/>
        <label>2</label>
    </ligand>
</feature>
<dbReference type="InterPro" id="IPR050860">
    <property type="entry name" value="FeoB_GTPase"/>
</dbReference>
<comment type="function">
    <text evidence="1 13">Probable transporter of a GTP-driven Fe(2+) uptake system.</text>
</comment>
<dbReference type="PANTHER" id="PTHR43185:SF2">
    <property type="entry name" value="FERROUS IRON TRANSPORT PROTEIN B"/>
    <property type="match status" value="1"/>
</dbReference>
<feature type="binding site" evidence="11">
    <location>
        <begin position="32"/>
        <end position="39"/>
    </location>
    <ligand>
        <name>GTP</name>
        <dbReference type="ChEBI" id="CHEBI:37565"/>
        <label>1</label>
    </ligand>
</feature>
<feature type="binding site" evidence="12">
    <location>
        <position position="47"/>
    </location>
    <ligand>
        <name>Mg(2+)</name>
        <dbReference type="ChEBI" id="CHEBI:18420"/>
        <label>2</label>
    </ligand>
</feature>
<feature type="transmembrane region" description="Helical" evidence="13">
    <location>
        <begin position="515"/>
        <end position="534"/>
    </location>
</feature>
<dbReference type="SUPFAM" id="SSF52540">
    <property type="entry name" value="P-loop containing nucleoside triphosphate hydrolases"/>
    <property type="match status" value="1"/>
</dbReference>
<keyword evidence="13" id="KW-0406">Ion transport</keyword>
<feature type="transmembrane region" description="Helical" evidence="13">
    <location>
        <begin position="729"/>
        <end position="752"/>
    </location>
</feature>
<dbReference type="PROSITE" id="PS51711">
    <property type="entry name" value="G_FEOB"/>
    <property type="match status" value="1"/>
</dbReference>
<comment type="similarity">
    <text evidence="13">Belongs to the TRAFAC class TrmE-Era-EngA-EngB-Septin-like GTPase superfamily. FeoB GTPase (TC 9.A.8) family.</text>
</comment>
<dbReference type="InterPro" id="IPR011640">
    <property type="entry name" value="Fe2_transport_prot_B_C"/>
</dbReference>
<feature type="binding site" evidence="11">
    <location>
        <begin position="138"/>
        <end position="141"/>
    </location>
    <ligand>
        <name>GTP</name>
        <dbReference type="ChEBI" id="CHEBI:37565"/>
        <label>1</label>
    </ligand>
</feature>
<dbReference type="EMBL" id="CP017634">
    <property type="protein sequence ID" value="ATW27591.1"/>
    <property type="molecule type" value="Genomic_DNA"/>
</dbReference>
<dbReference type="GO" id="GO:0015093">
    <property type="term" value="F:ferrous iron transmembrane transporter activity"/>
    <property type="evidence" value="ECO:0007669"/>
    <property type="project" value="UniProtKB-UniRule"/>
</dbReference>
<dbReference type="Pfam" id="PF07664">
    <property type="entry name" value="FeoB_C"/>
    <property type="match status" value="1"/>
</dbReference>
<evidence type="ECO:0000256" key="13">
    <source>
        <dbReference type="RuleBase" id="RU362098"/>
    </source>
</evidence>
<evidence type="ECO:0000256" key="6">
    <source>
        <dbReference type="ARBA" id="ARBA00022741"/>
    </source>
</evidence>
<evidence type="ECO:0000256" key="4">
    <source>
        <dbReference type="ARBA" id="ARBA00022475"/>
    </source>
</evidence>
<feature type="transmembrane region" description="Helical" evidence="13">
    <location>
        <begin position="686"/>
        <end position="709"/>
    </location>
</feature>
<feature type="domain" description="FeoB-type G" evidence="14">
    <location>
        <begin position="25"/>
        <end position="187"/>
    </location>
</feature>
<dbReference type="Gene3D" id="1.10.287.1770">
    <property type="match status" value="1"/>
</dbReference>
<keyword evidence="16" id="KW-1185">Reference proteome</keyword>
<dbReference type="InterPro" id="IPR027417">
    <property type="entry name" value="P-loop_NTPase"/>
</dbReference>
<evidence type="ECO:0000256" key="12">
    <source>
        <dbReference type="PIRSR" id="PIRSR603373-2"/>
    </source>
</evidence>
<dbReference type="CDD" id="cd01879">
    <property type="entry name" value="FeoB"/>
    <property type="match status" value="1"/>
</dbReference>
<organism evidence="15 16">
    <name type="scientific">Formimonas warabiya</name>
    <dbReference type="NCBI Taxonomy" id="1761012"/>
    <lineage>
        <taxon>Bacteria</taxon>
        <taxon>Bacillati</taxon>
        <taxon>Bacillota</taxon>
        <taxon>Clostridia</taxon>
        <taxon>Eubacteriales</taxon>
        <taxon>Peptococcaceae</taxon>
        <taxon>Candidatus Formimonas</taxon>
    </lineage>
</organism>
<accession>A0A3G1KYR7</accession>
<evidence type="ECO:0000259" key="14">
    <source>
        <dbReference type="PROSITE" id="PS51711"/>
    </source>
</evidence>
<dbReference type="Gene3D" id="3.40.50.300">
    <property type="entry name" value="P-loop containing nucleotide triphosphate hydrolases"/>
    <property type="match status" value="1"/>
</dbReference>
<keyword evidence="7 13" id="KW-1133">Transmembrane helix</keyword>
<evidence type="ECO:0000313" key="15">
    <source>
        <dbReference type="EMBL" id="ATW27591.1"/>
    </source>
</evidence>
<dbReference type="PANTHER" id="PTHR43185">
    <property type="entry name" value="FERROUS IRON TRANSPORT PROTEIN B"/>
    <property type="match status" value="1"/>
</dbReference>
<dbReference type="OrthoDB" id="9809127at2"/>
<keyword evidence="9 13" id="KW-0472">Membrane</keyword>
<keyword evidence="12" id="KW-0460">Magnesium</keyword>
<feature type="transmembrane region" description="Helical" evidence="13">
    <location>
        <begin position="361"/>
        <end position="380"/>
    </location>
</feature>
<evidence type="ECO:0000256" key="2">
    <source>
        <dbReference type="ARBA" id="ARBA00004651"/>
    </source>
</evidence>
<keyword evidence="8 11" id="KW-0342">GTP-binding</keyword>
<evidence type="ECO:0000256" key="1">
    <source>
        <dbReference type="ARBA" id="ARBA00003926"/>
    </source>
</evidence>
<keyword evidence="4" id="KW-1003">Cell membrane</keyword>
<evidence type="ECO:0000256" key="11">
    <source>
        <dbReference type="PIRSR" id="PIRSR603373-1"/>
    </source>
</evidence>
<feature type="binding site" evidence="12">
    <location>
        <position position="46"/>
    </location>
    <ligand>
        <name>Mg(2+)</name>
        <dbReference type="ChEBI" id="CHEBI:18420"/>
        <label>2</label>
    </ligand>
</feature>
<keyword evidence="3 13" id="KW-0813">Transport</keyword>
<gene>
    <name evidence="15" type="ORF">DCMF_25075</name>
</gene>